<dbReference type="PANTHER" id="PTHR23542:SF1">
    <property type="entry name" value="MAJOR FACILITATOR SUPERFAMILY (MFS) PROFILE DOMAIN-CONTAINING PROTEIN"/>
    <property type="match status" value="1"/>
</dbReference>
<evidence type="ECO:0000256" key="6">
    <source>
        <dbReference type="SAM" id="Phobius"/>
    </source>
</evidence>
<feature type="transmembrane region" description="Helical" evidence="6">
    <location>
        <begin position="234"/>
        <end position="258"/>
    </location>
</feature>
<dbReference type="SUPFAM" id="SSF103473">
    <property type="entry name" value="MFS general substrate transporter"/>
    <property type="match status" value="1"/>
</dbReference>
<keyword evidence="2 6" id="KW-0812">Transmembrane</keyword>
<feature type="transmembrane region" description="Helical" evidence="6">
    <location>
        <begin position="270"/>
        <end position="291"/>
    </location>
</feature>
<dbReference type="InterPro" id="IPR020846">
    <property type="entry name" value="MFS_dom"/>
</dbReference>
<sequence>MTSAVTTEKDNSEQSSPRPGYGSLLRTPGALSFLLPGFAARLPFGMLTVSILLLVQHATGSYGLAAVVSAVTGVSMALSAPVMGRLTDRHGQSAVLAPVALVHGVAISGLTALTLLGAPVWALALAAVPAGASVPQVGPMVRARWAAKLQGSPLLPTAAAFESVTDELTFVVGPVLATALCTGVHPAAGLVTEAGLTVLGGLVFAAQRATQPRPAGAAAAVAEKHASALSIPGVRVLVAAFLGIGAVFGGMQISMAAFSEEIGNPGANGLLYGVFAAGNMIAGIACGAVAWKIGPRRRLILGYAGLTAAASVLWSADSAVLLGALGLLVGLCIAPALITGYTMIETLVPANTRTEAFTWLTGAVALGQAVAAIAAGRLTDAYGSGAGFLVPMAATALALATLLALRANLAPKGPGRIVNASTEARAERADERGIGHRVPVTVD</sequence>
<comment type="subcellular location">
    <subcellularLocation>
        <location evidence="1">Cell membrane</location>
        <topology evidence="1">Multi-pass membrane protein</topology>
    </subcellularLocation>
</comment>
<protein>
    <submittedName>
        <fullName evidence="8">MFS transporter</fullName>
    </submittedName>
</protein>
<keyword evidence="4 6" id="KW-0472">Membrane</keyword>
<organism evidence="8 9">
    <name type="scientific">Streptomyces bambusae</name>
    <dbReference type="NCBI Taxonomy" id="1550616"/>
    <lineage>
        <taxon>Bacteria</taxon>
        <taxon>Bacillati</taxon>
        <taxon>Actinomycetota</taxon>
        <taxon>Actinomycetes</taxon>
        <taxon>Kitasatosporales</taxon>
        <taxon>Streptomycetaceae</taxon>
        <taxon>Streptomyces</taxon>
    </lineage>
</organism>
<feature type="transmembrane region" description="Helical" evidence="6">
    <location>
        <begin position="33"/>
        <end position="55"/>
    </location>
</feature>
<evidence type="ECO:0000256" key="1">
    <source>
        <dbReference type="ARBA" id="ARBA00004651"/>
    </source>
</evidence>
<comment type="caution">
    <text evidence="8">The sequence shown here is derived from an EMBL/GenBank/DDBJ whole genome shotgun (WGS) entry which is preliminary data.</text>
</comment>
<evidence type="ECO:0000313" key="8">
    <source>
        <dbReference type="EMBL" id="MBW5485473.1"/>
    </source>
</evidence>
<feature type="transmembrane region" description="Helical" evidence="6">
    <location>
        <begin position="322"/>
        <end position="344"/>
    </location>
</feature>
<dbReference type="Gene3D" id="1.20.1250.20">
    <property type="entry name" value="MFS general substrate transporter like domains"/>
    <property type="match status" value="2"/>
</dbReference>
<accession>A0ABS6ZCI6</accession>
<feature type="transmembrane region" description="Helical" evidence="6">
    <location>
        <begin position="298"/>
        <end position="316"/>
    </location>
</feature>
<dbReference type="Pfam" id="PF07690">
    <property type="entry name" value="MFS_1"/>
    <property type="match status" value="1"/>
</dbReference>
<dbReference type="RefSeq" id="WP_219670370.1">
    <property type="nucleotide sequence ID" value="NZ_WTFF01000257.1"/>
</dbReference>
<dbReference type="PROSITE" id="PS50850">
    <property type="entry name" value="MFS"/>
    <property type="match status" value="1"/>
</dbReference>
<reference evidence="8 9" key="1">
    <citation type="submission" date="2019-12" db="EMBL/GenBank/DDBJ databases">
        <title>Genome sequence of Streptomyces bambusae.</title>
        <authorList>
            <person name="Bansal K."/>
            <person name="Choksket S."/>
            <person name="Korpole S."/>
            <person name="Patil P.B."/>
        </authorList>
    </citation>
    <scope>NUCLEOTIDE SEQUENCE [LARGE SCALE GENOMIC DNA]</scope>
    <source>
        <strain evidence="8 9">SK60</strain>
    </source>
</reference>
<keyword evidence="3 6" id="KW-1133">Transmembrane helix</keyword>
<evidence type="ECO:0000259" key="7">
    <source>
        <dbReference type="PROSITE" id="PS50850"/>
    </source>
</evidence>
<gene>
    <name evidence="8" type="ORF">GPJ59_27255</name>
</gene>
<evidence type="ECO:0000256" key="4">
    <source>
        <dbReference type="ARBA" id="ARBA00023136"/>
    </source>
</evidence>
<feature type="domain" description="Major facilitator superfamily (MFS) profile" evidence="7">
    <location>
        <begin position="233"/>
        <end position="443"/>
    </location>
</feature>
<dbReference type="Proteomes" id="UP000812013">
    <property type="component" value="Unassembled WGS sequence"/>
</dbReference>
<feature type="transmembrane region" description="Helical" evidence="6">
    <location>
        <begin position="356"/>
        <end position="375"/>
    </location>
</feature>
<proteinExistence type="predicted"/>
<feature type="region of interest" description="Disordered" evidence="5">
    <location>
        <begin position="1"/>
        <end position="21"/>
    </location>
</feature>
<dbReference type="InterPro" id="IPR011701">
    <property type="entry name" value="MFS"/>
</dbReference>
<dbReference type="InterPro" id="IPR036259">
    <property type="entry name" value="MFS_trans_sf"/>
</dbReference>
<evidence type="ECO:0000256" key="2">
    <source>
        <dbReference type="ARBA" id="ARBA00022692"/>
    </source>
</evidence>
<feature type="transmembrane region" description="Helical" evidence="6">
    <location>
        <begin position="94"/>
        <end position="115"/>
    </location>
</feature>
<feature type="transmembrane region" description="Helical" evidence="6">
    <location>
        <begin position="61"/>
        <end position="82"/>
    </location>
</feature>
<dbReference type="EMBL" id="WTFF01000257">
    <property type="protein sequence ID" value="MBW5485473.1"/>
    <property type="molecule type" value="Genomic_DNA"/>
</dbReference>
<evidence type="ECO:0000256" key="3">
    <source>
        <dbReference type="ARBA" id="ARBA00022989"/>
    </source>
</evidence>
<name>A0ABS6ZCI6_9ACTN</name>
<dbReference type="PANTHER" id="PTHR23542">
    <property type="match status" value="1"/>
</dbReference>
<evidence type="ECO:0000313" key="9">
    <source>
        <dbReference type="Proteomes" id="UP000812013"/>
    </source>
</evidence>
<feature type="transmembrane region" description="Helical" evidence="6">
    <location>
        <begin position="381"/>
        <end position="405"/>
    </location>
</feature>
<evidence type="ECO:0000256" key="5">
    <source>
        <dbReference type="SAM" id="MobiDB-lite"/>
    </source>
</evidence>
<keyword evidence="9" id="KW-1185">Reference proteome</keyword>